<reference evidence="10 11" key="1">
    <citation type="submission" date="2022-05" db="EMBL/GenBank/DDBJ databases">
        <authorList>
            <consortium name="Genoscope - CEA"/>
            <person name="William W."/>
        </authorList>
    </citation>
    <scope>NUCLEOTIDE SEQUENCE [LARGE SCALE GENOMIC DNA]</scope>
</reference>
<keyword evidence="11" id="KW-1185">Reference proteome</keyword>
<dbReference type="PROSITE" id="PS50262">
    <property type="entry name" value="G_PROTEIN_RECEP_F1_2"/>
    <property type="match status" value="1"/>
</dbReference>
<dbReference type="GO" id="GO:0004930">
    <property type="term" value="F:G protein-coupled receptor activity"/>
    <property type="evidence" value="ECO:0007669"/>
    <property type="project" value="UniProtKB-KW"/>
</dbReference>
<dbReference type="PANTHER" id="PTHR24243">
    <property type="entry name" value="G-PROTEIN COUPLED RECEPTOR"/>
    <property type="match status" value="1"/>
</dbReference>
<dbReference type="AlphaFoldDB" id="A0AAU9WL21"/>
<dbReference type="InterPro" id="IPR000276">
    <property type="entry name" value="GPCR_Rhodpsn"/>
</dbReference>
<dbReference type="PRINTS" id="PR00237">
    <property type="entry name" value="GPCRRHODOPSN"/>
</dbReference>
<feature type="transmembrane region" description="Helical" evidence="8">
    <location>
        <begin position="53"/>
        <end position="74"/>
    </location>
</feature>
<evidence type="ECO:0000256" key="8">
    <source>
        <dbReference type="SAM" id="Phobius"/>
    </source>
</evidence>
<dbReference type="GO" id="GO:0016020">
    <property type="term" value="C:membrane"/>
    <property type="evidence" value="ECO:0007669"/>
    <property type="project" value="UniProtKB-SubCell"/>
</dbReference>
<dbReference type="Gene3D" id="1.20.1070.10">
    <property type="entry name" value="Rhodopsin 7-helix transmembrane proteins"/>
    <property type="match status" value="1"/>
</dbReference>
<dbReference type="EMBL" id="CALNXJ010000016">
    <property type="protein sequence ID" value="CAH3117881.1"/>
    <property type="molecule type" value="Genomic_DNA"/>
</dbReference>
<evidence type="ECO:0000256" key="2">
    <source>
        <dbReference type="ARBA" id="ARBA00022692"/>
    </source>
</evidence>
<evidence type="ECO:0000256" key="3">
    <source>
        <dbReference type="ARBA" id="ARBA00022989"/>
    </source>
</evidence>
<comment type="subcellular location">
    <subcellularLocation>
        <location evidence="1">Membrane</location>
        <topology evidence="1">Multi-pass membrane protein</topology>
    </subcellularLocation>
</comment>
<name>A0AAU9WL21_9CNID</name>
<evidence type="ECO:0000259" key="9">
    <source>
        <dbReference type="PROSITE" id="PS50262"/>
    </source>
</evidence>
<dbReference type="SUPFAM" id="SSF81321">
    <property type="entry name" value="Family A G protein-coupled receptor-like"/>
    <property type="match status" value="1"/>
</dbReference>
<organism evidence="10 11">
    <name type="scientific">Pocillopora meandrina</name>
    <dbReference type="NCBI Taxonomy" id="46732"/>
    <lineage>
        <taxon>Eukaryota</taxon>
        <taxon>Metazoa</taxon>
        <taxon>Cnidaria</taxon>
        <taxon>Anthozoa</taxon>
        <taxon>Hexacorallia</taxon>
        <taxon>Scleractinia</taxon>
        <taxon>Astrocoeniina</taxon>
        <taxon>Pocilloporidae</taxon>
        <taxon>Pocillopora</taxon>
    </lineage>
</organism>
<accession>A0AAU9WL21</accession>
<comment type="caution">
    <text evidence="10">The sequence shown here is derived from an EMBL/GenBank/DDBJ whole genome shotgun (WGS) entry which is preliminary data.</text>
</comment>
<keyword evidence="7" id="KW-0807">Transducer</keyword>
<sequence length="431" mass="49058">MSTELLQNCSTTHCGSTTYNSNVTSSAQTHTLENYTTARLEEVDMPLKEVLKLSVELLIALFGVVGNVFVTIIISKMGKKTGVDLYLLNLAIADLSYLLLTLPIGIIKQKLPFKWPLGKFFCLLLCPFTDATIGSSIWFIAIIAIQRYRKVLALQAKRSDEKNTSLRTDKIVVGFVWVTSYCFFSIPLNIVYRYLENDQMKYCGPVWPHWDKTRILLRTYIAALTLLSYILPLSVIALTYIGIARRISRSTKFLKDMKMKQNGDSQSSDKVLRWSRVEAERLQQNKRVRKVLTPLVLMFAITMLPLNAMRIVLASWPVVVHHRYYNDTIFVLVLFVAINSSANPVIYSLVNKNFRKALKELTPRRLPCSFNFLSRSWQPTQLSHNQMPAFYINKTFKTSESAIPSATSQISLLEHFSLKTVRSSTSAITTP</sequence>
<feature type="transmembrane region" description="Helical" evidence="8">
    <location>
        <begin position="171"/>
        <end position="195"/>
    </location>
</feature>
<evidence type="ECO:0000256" key="5">
    <source>
        <dbReference type="ARBA" id="ARBA00023136"/>
    </source>
</evidence>
<dbReference type="Pfam" id="PF00001">
    <property type="entry name" value="7tm_1"/>
    <property type="match status" value="1"/>
</dbReference>
<keyword evidence="4" id="KW-0297">G-protein coupled receptor</keyword>
<dbReference type="CDD" id="cd00637">
    <property type="entry name" value="7tm_classA_rhodopsin-like"/>
    <property type="match status" value="1"/>
</dbReference>
<keyword evidence="5 8" id="KW-0472">Membrane</keyword>
<dbReference type="Proteomes" id="UP001159428">
    <property type="component" value="Unassembled WGS sequence"/>
</dbReference>
<feature type="transmembrane region" description="Helical" evidence="8">
    <location>
        <begin position="86"/>
        <end position="106"/>
    </location>
</feature>
<keyword evidence="2 8" id="KW-0812">Transmembrane</keyword>
<feature type="transmembrane region" description="Helical" evidence="8">
    <location>
        <begin position="329"/>
        <end position="350"/>
    </location>
</feature>
<feature type="transmembrane region" description="Helical" evidence="8">
    <location>
        <begin position="291"/>
        <end position="309"/>
    </location>
</feature>
<proteinExistence type="predicted"/>
<dbReference type="InterPro" id="IPR017452">
    <property type="entry name" value="GPCR_Rhodpsn_7TM"/>
</dbReference>
<feature type="transmembrane region" description="Helical" evidence="8">
    <location>
        <begin position="118"/>
        <end position="145"/>
    </location>
</feature>
<keyword evidence="3 8" id="KW-1133">Transmembrane helix</keyword>
<keyword evidence="6" id="KW-0675">Receptor</keyword>
<evidence type="ECO:0000256" key="4">
    <source>
        <dbReference type="ARBA" id="ARBA00023040"/>
    </source>
</evidence>
<feature type="domain" description="G-protein coupled receptors family 1 profile" evidence="9">
    <location>
        <begin position="66"/>
        <end position="347"/>
    </location>
</feature>
<evidence type="ECO:0000313" key="10">
    <source>
        <dbReference type="EMBL" id="CAH3117881.1"/>
    </source>
</evidence>
<gene>
    <name evidence="10" type="ORF">PMEA_00007685</name>
</gene>
<evidence type="ECO:0000256" key="1">
    <source>
        <dbReference type="ARBA" id="ARBA00004141"/>
    </source>
</evidence>
<evidence type="ECO:0000256" key="6">
    <source>
        <dbReference type="ARBA" id="ARBA00023170"/>
    </source>
</evidence>
<feature type="transmembrane region" description="Helical" evidence="8">
    <location>
        <begin position="215"/>
        <end position="243"/>
    </location>
</feature>
<evidence type="ECO:0000256" key="7">
    <source>
        <dbReference type="ARBA" id="ARBA00023224"/>
    </source>
</evidence>
<protein>
    <recommendedName>
        <fullName evidence="9">G-protein coupled receptors family 1 profile domain-containing protein</fullName>
    </recommendedName>
</protein>
<evidence type="ECO:0000313" key="11">
    <source>
        <dbReference type="Proteomes" id="UP001159428"/>
    </source>
</evidence>
<dbReference type="PANTHER" id="PTHR24243:SF208">
    <property type="entry name" value="PYROKININ-1 RECEPTOR"/>
    <property type="match status" value="1"/>
</dbReference>